<accession>A0A9D4HHH2</accession>
<keyword evidence="2" id="KW-0812">Transmembrane</keyword>
<gene>
    <name evidence="4" type="ORF">DPMN_059695</name>
</gene>
<dbReference type="InterPro" id="IPR051549">
    <property type="entry name" value="PEP_Utilizing_Enz"/>
</dbReference>
<name>A0A9D4HHH2_DREPO</name>
<dbReference type="InterPro" id="IPR002192">
    <property type="entry name" value="PPDK_AMP/ATP-bd"/>
</dbReference>
<dbReference type="EMBL" id="JAIWYP010000013">
    <property type="protein sequence ID" value="KAH3716961.1"/>
    <property type="molecule type" value="Genomic_DNA"/>
</dbReference>
<dbReference type="GO" id="GO:0016301">
    <property type="term" value="F:kinase activity"/>
    <property type="evidence" value="ECO:0007669"/>
    <property type="project" value="InterPro"/>
</dbReference>
<dbReference type="PANTHER" id="PTHR43615">
    <property type="entry name" value="PHOSPHOENOLPYRUVATE SYNTHASE-RELATED"/>
    <property type="match status" value="1"/>
</dbReference>
<comment type="similarity">
    <text evidence="1">Belongs to the PEP-utilizing enzyme family.</text>
</comment>
<feature type="transmembrane region" description="Helical" evidence="2">
    <location>
        <begin position="53"/>
        <end position="71"/>
    </location>
</feature>
<organism evidence="4 5">
    <name type="scientific">Dreissena polymorpha</name>
    <name type="common">Zebra mussel</name>
    <name type="synonym">Mytilus polymorpha</name>
    <dbReference type="NCBI Taxonomy" id="45954"/>
    <lineage>
        <taxon>Eukaryota</taxon>
        <taxon>Metazoa</taxon>
        <taxon>Spiralia</taxon>
        <taxon>Lophotrochozoa</taxon>
        <taxon>Mollusca</taxon>
        <taxon>Bivalvia</taxon>
        <taxon>Autobranchia</taxon>
        <taxon>Heteroconchia</taxon>
        <taxon>Euheterodonta</taxon>
        <taxon>Imparidentia</taxon>
        <taxon>Neoheterodontei</taxon>
        <taxon>Myida</taxon>
        <taxon>Dreissenoidea</taxon>
        <taxon>Dreissenidae</taxon>
        <taxon>Dreissena</taxon>
    </lineage>
</organism>
<dbReference type="SUPFAM" id="SSF56059">
    <property type="entry name" value="Glutathione synthetase ATP-binding domain-like"/>
    <property type="match status" value="1"/>
</dbReference>
<reference evidence="4" key="1">
    <citation type="journal article" date="2019" name="bioRxiv">
        <title>The Genome of the Zebra Mussel, Dreissena polymorpha: A Resource for Invasive Species Research.</title>
        <authorList>
            <person name="McCartney M.A."/>
            <person name="Auch B."/>
            <person name="Kono T."/>
            <person name="Mallez S."/>
            <person name="Zhang Y."/>
            <person name="Obille A."/>
            <person name="Becker A."/>
            <person name="Abrahante J.E."/>
            <person name="Garbe J."/>
            <person name="Badalamenti J.P."/>
            <person name="Herman A."/>
            <person name="Mangelson H."/>
            <person name="Liachko I."/>
            <person name="Sullivan S."/>
            <person name="Sone E.D."/>
            <person name="Koren S."/>
            <person name="Silverstein K.A.T."/>
            <person name="Beckman K.B."/>
            <person name="Gohl D.M."/>
        </authorList>
    </citation>
    <scope>NUCLEOTIDE SEQUENCE</scope>
    <source>
        <strain evidence="4">Duluth1</strain>
        <tissue evidence="4">Whole animal</tissue>
    </source>
</reference>
<dbReference type="GO" id="GO:0005524">
    <property type="term" value="F:ATP binding"/>
    <property type="evidence" value="ECO:0007669"/>
    <property type="project" value="InterPro"/>
</dbReference>
<reference evidence="4" key="2">
    <citation type="submission" date="2020-11" db="EMBL/GenBank/DDBJ databases">
        <authorList>
            <person name="McCartney M.A."/>
            <person name="Auch B."/>
            <person name="Kono T."/>
            <person name="Mallez S."/>
            <person name="Becker A."/>
            <person name="Gohl D.M."/>
            <person name="Silverstein K.A.T."/>
            <person name="Koren S."/>
            <person name="Bechman K.B."/>
            <person name="Herman A."/>
            <person name="Abrahante J.E."/>
            <person name="Garbe J."/>
        </authorList>
    </citation>
    <scope>NUCLEOTIDE SEQUENCE</scope>
    <source>
        <strain evidence="4">Duluth1</strain>
        <tissue evidence="4">Whole animal</tissue>
    </source>
</reference>
<feature type="domain" description="Pyruvate phosphate dikinase AMP/ATP-binding" evidence="3">
    <location>
        <begin position="496"/>
        <end position="814"/>
    </location>
</feature>
<sequence>MVILRKTAQVLPGHEPQTSVYIVRPLQVIVIGTTNTSKCVSECRGRLEPFNTMWLAVCIGGLLLYFLWELLRSSGGDVSKPGRFFYTKKWMLRLLLLLNGYRKSDSGQKSSRKERGYGISIRDPLVLEVCQPLEDHTMAIDSTYFNGFAEDGTSLALRIARKHNREGEVWVMLDVPGIGYLQHPLHPDTGVYNMPDGAYRSGGCEFKVIEPMRSWRVVYNGLLRQGLHNDPQAEKTGRLVTVKLALRWECSGDPFNFDIDIDKSLLAEAVAKETWTRKFWQKLRGNHQTHYEQCGELMGTLEVEGYEARHLVLKSFRDHTFGVRNWEMFERYAIHFIWIEEVGVMAMVACLWMPGYITHLQAGYLMYSNGVTYPVTSVTLDLDTLTRDHTPPDRYSFTFCAAGEHYHVYSVATVTPEVYHYRSRGSRILERMCTYRVNGKTARGLAEFHYRNPSGPAIADREPVTLPLLREPVDLGVSKGQITLQFTDPVCQSSGVVGGKGAQLALLTQIQSQVGATVPKGFCLTLDAFELQLVEYPEIVESLEHIVESIRQEKLDVLQTLCSEAVELLASCKVCQPIETKLISQLQATFGDKYQHVRLAIRSSAAGEDGGESSSAGQMETFLGVVSHDNVLEAVRKCWSSAYTYQAVEYRRQHGQPVRTSVGVVVQEMVRSEVAGVIFTNDPRTGNSGRMVLDASFGLGEAVVSGKTTPDSFILQRYHDNSVEILERHLGNKTVEIAMADDGGVTEKQRAPAKECCLHDNQVVTLATLAIKIEDYFGSPRDIEWAMAGENIYLLQARPVTTSDQETDDDIIHEFDSPVMTPHDRVTIGNIGEMMPGCVTPLTGSVFGRAVDYATSVVGADFGGGNVSRFASKSTICNSGRLFINLTHVAQNYQKSLLYQKEALELNLVGAVLADHTQDMIDSSCQHRASFLTKLYNVARFFIVNNRKVKVADGWQERLKTYQVGRDCERSADLYDAICRQLPDYYQVWETSVHKSSKSGSYGGVVMGIIAGGKNDWSTENCSDLALLLSQCHNVYSADVPLALKDIAKCIVEKQLSEEFMNKTDKDSVAWMGSPQCPALLSEKYRSFLCRHGHRCVREAEFVEKSWRAEPEKLIRVIKALIRSEAFTDSQSPVPSLDSCMAQLQSSVSWLGRFLLRHWLVQKARDAVGNRELGKSIAVEAADRFKQAYWRLADMLFLEGRLPERELMFYLTHREIGELIQTRSARLVTKAVRRRRLQPVQSELEFPRISVGRPVP</sequence>
<dbReference type="AlphaFoldDB" id="A0A9D4HHH2"/>
<feature type="non-terminal residue" evidence="4">
    <location>
        <position position="1"/>
    </location>
</feature>
<dbReference type="Pfam" id="PF01326">
    <property type="entry name" value="PPDK_N"/>
    <property type="match status" value="1"/>
</dbReference>
<keyword evidence="5" id="KW-1185">Reference proteome</keyword>
<keyword evidence="2" id="KW-0472">Membrane</keyword>
<evidence type="ECO:0000256" key="2">
    <source>
        <dbReference type="SAM" id="Phobius"/>
    </source>
</evidence>
<evidence type="ECO:0000313" key="5">
    <source>
        <dbReference type="Proteomes" id="UP000828390"/>
    </source>
</evidence>
<evidence type="ECO:0000256" key="1">
    <source>
        <dbReference type="ARBA" id="ARBA00007837"/>
    </source>
</evidence>
<evidence type="ECO:0000259" key="3">
    <source>
        <dbReference type="Pfam" id="PF01326"/>
    </source>
</evidence>
<comment type="caution">
    <text evidence="4">The sequence shown here is derived from an EMBL/GenBank/DDBJ whole genome shotgun (WGS) entry which is preliminary data.</text>
</comment>
<protein>
    <recommendedName>
        <fullName evidence="3">Pyruvate phosphate dikinase AMP/ATP-binding domain-containing protein</fullName>
    </recommendedName>
</protein>
<keyword evidence="2" id="KW-1133">Transmembrane helix</keyword>
<dbReference type="InterPro" id="IPR013815">
    <property type="entry name" value="ATP_grasp_subdomain_1"/>
</dbReference>
<dbReference type="Proteomes" id="UP000828390">
    <property type="component" value="Unassembled WGS sequence"/>
</dbReference>
<evidence type="ECO:0000313" key="4">
    <source>
        <dbReference type="EMBL" id="KAH3716961.1"/>
    </source>
</evidence>
<dbReference type="PANTHER" id="PTHR43615:SF1">
    <property type="entry name" value="PPDK_N DOMAIN-CONTAINING PROTEIN"/>
    <property type="match status" value="1"/>
</dbReference>
<proteinExistence type="inferred from homology"/>
<dbReference type="Gene3D" id="3.30.470.20">
    <property type="entry name" value="ATP-grasp fold, B domain"/>
    <property type="match status" value="1"/>
</dbReference>
<dbReference type="Gene3D" id="3.30.1490.20">
    <property type="entry name" value="ATP-grasp fold, A domain"/>
    <property type="match status" value="1"/>
</dbReference>